<dbReference type="EMBL" id="LK021337">
    <property type="protein sequence ID" value="CDQ42415.1"/>
    <property type="molecule type" value="Genomic_DNA"/>
</dbReference>
<organism evidence="3 4">
    <name type="scientific">Mycolicibacterium neoaurum</name>
    <name type="common">Mycobacterium neoaurum</name>
    <dbReference type="NCBI Taxonomy" id="1795"/>
    <lineage>
        <taxon>Bacteria</taxon>
        <taxon>Bacillati</taxon>
        <taxon>Actinomycetota</taxon>
        <taxon>Actinomycetes</taxon>
        <taxon>Mycobacteriales</taxon>
        <taxon>Mycobacteriaceae</taxon>
        <taxon>Mycolicibacterium</taxon>
    </lineage>
</organism>
<proteinExistence type="predicted"/>
<dbReference type="Pfam" id="PF07859">
    <property type="entry name" value="Abhydrolase_3"/>
    <property type="match status" value="1"/>
</dbReference>
<dbReference type="InterPro" id="IPR050300">
    <property type="entry name" value="GDXG_lipolytic_enzyme"/>
</dbReference>
<dbReference type="InterPro" id="IPR029058">
    <property type="entry name" value="AB_hydrolase_fold"/>
</dbReference>
<dbReference type="InterPro" id="IPR013094">
    <property type="entry name" value="AB_hydrolase_3"/>
</dbReference>
<dbReference type="Proteomes" id="UP000028864">
    <property type="component" value="Unassembled WGS sequence"/>
</dbReference>
<reference evidence="3" key="2">
    <citation type="submission" date="2015-09" db="EMBL/GenBank/DDBJ databases">
        <title>Draft genome sequence of Mycobacterium neoaurum DSM 44074.</title>
        <authorList>
            <person name="Croce O."/>
            <person name="Robert C."/>
            <person name="Raoult D."/>
            <person name="Drancourt M."/>
        </authorList>
    </citation>
    <scope>NUCLEOTIDE SEQUENCE</scope>
    <source>
        <strain evidence="3">DSM 44074</strain>
    </source>
</reference>
<dbReference type="AlphaFoldDB" id="A0AAV2WE44"/>
<protein>
    <submittedName>
        <fullName evidence="3">Alpha/beta hydrolase domain-containing protein</fullName>
    </submittedName>
</protein>
<sequence length="322" mass="34590">MTTAGTAFHPELARIGRFIPRKLVTKANLVLLQRMSMLMERRVPDGVLPLTLSTGVRVRLYRPRESTASSPALLWIHGGGYVIGSAAQDDASCRRFADALGATVVSVNYRLAPQHPYPAGLEDCYAALTWLAGLPGVDAERIAIGGASAGGGLAAALALLARDRGEVHPAGQLLVYPMLDDRSVGICRDDPGHRLWTHESNRFGWSAYLGTADPEVAVPARRKDLSGLPPAWIGVGTLDLFHDEDLDYARRLRAAGVACEVTVVDGAFHGFDGVAPKSTVAQAFHRKQRDWLHDVFTNSAPVRTIRAGAENGAVDQPAMNSE</sequence>
<dbReference type="PANTHER" id="PTHR48081">
    <property type="entry name" value="AB HYDROLASE SUPERFAMILY PROTEIN C4A8.06C"/>
    <property type="match status" value="1"/>
</dbReference>
<dbReference type="SUPFAM" id="SSF53474">
    <property type="entry name" value="alpha/beta-Hydrolases"/>
    <property type="match status" value="1"/>
</dbReference>
<name>A0AAV2WE44_MYCNE</name>
<keyword evidence="1 3" id="KW-0378">Hydrolase</keyword>
<dbReference type="RefSeq" id="WP_030136800.1">
    <property type="nucleotide sequence ID" value="NZ_JAKNRE010000001.1"/>
</dbReference>
<dbReference type="PANTHER" id="PTHR48081:SF8">
    <property type="entry name" value="ALPHA_BETA HYDROLASE FOLD-3 DOMAIN-CONTAINING PROTEIN-RELATED"/>
    <property type="match status" value="1"/>
</dbReference>
<dbReference type="GO" id="GO:0016787">
    <property type="term" value="F:hydrolase activity"/>
    <property type="evidence" value="ECO:0007669"/>
    <property type="project" value="UniProtKB-KW"/>
</dbReference>
<evidence type="ECO:0000256" key="1">
    <source>
        <dbReference type="ARBA" id="ARBA00022801"/>
    </source>
</evidence>
<gene>
    <name evidence="3" type="ORF">BN1047_00267</name>
</gene>
<feature type="domain" description="Alpha/beta hydrolase fold-3" evidence="2">
    <location>
        <begin position="73"/>
        <end position="271"/>
    </location>
</feature>
<evidence type="ECO:0000313" key="4">
    <source>
        <dbReference type="Proteomes" id="UP000028864"/>
    </source>
</evidence>
<dbReference type="Gene3D" id="3.40.50.1820">
    <property type="entry name" value="alpha/beta hydrolase"/>
    <property type="match status" value="1"/>
</dbReference>
<evidence type="ECO:0000259" key="2">
    <source>
        <dbReference type="Pfam" id="PF07859"/>
    </source>
</evidence>
<evidence type="ECO:0000313" key="3">
    <source>
        <dbReference type="EMBL" id="CDQ42415.1"/>
    </source>
</evidence>
<reference evidence="3" key="1">
    <citation type="submission" date="2014-05" db="EMBL/GenBank/DDBJ databases">
        <authorList>
            <person name="Urmite Genomes"/>
        </authorList>
    </citation>
    <scope>NUCLEOTIDE SEQUENCE</scope>
    <source>
        <strain evidence="3">DSM 44074</strain>
    </source>
</reference>
<accession>A0AAV2WE44</accession>